<dbReference type="GO" id="GO:0004857">
    <property type="term" value="F:enzyme inhibitor activity"/>
    <property type="evidence" value="ECO:0007669"/>
    <property type="project" value="InterPro"/>
</dbReference>
<comment type="caution">
    <text evidence="5">The sequence shown here is derived from an EMBL/GenBank/DDBJ whole genome shotgun (WGS) entry which is preliminary data.</text>
</comment>
<evidence type="ECO:0000256" key="1">
    <source>
        <dbReference type="ARBA" id="ARBA00022729"/>
    </source>
</evidence>
<evidence type="ECO:0000256" key="2">
    <source>
        <dbReference type="ARBA" id="ARBA00023157"/>
    </source>
</evidence>
<evidence type="ECO:0000313" key="5">
    <source>
        <dbReference type="EMBL" id="KAF9672766.1"/>
    </source>
</evidence>
<evidence type="ECO:0000256" key="3">
    <source>
        <dbReference type="ARBA" id="ARBA00038471"/>
    </source>
</evidence>
<gene>
    <name evidence="5" type="ORF">SADUNF_Sadunf11G0078400</name>
</gene>
<dbReference type="InterPro" id="IPR006501">
    <property type="entry name" value="Pectinesterase_inhib_dom"/>
</dbReference>
<feature type="domain" description="Pectinesterase inhibitor" evidence="4">
    <location>
        <begin position="78"/>
        <end position="231"/>
    </location>
</feature>
<dbReference type="InterPro" id="IPR035513">
    <property type="entry name" value="Invertase/methylesterase_inhib"/>
</dbReference>
<dbReference type="PANTHER" id="PTHR36710">
    <property type="entry name" value="PECTINESTERASE INHIBITOR-LIKE"/>
    <property type="match status" value="1"/>
</dbReference>
<dbReference type="OrthoDB" id="764172at2759"/>
<reference evidence="5 6" key="1">
    <citation type="submission" date="2020-10" db="EMBL/GenBank/DDBJ databases">
        <title>Plant Genome Project.</title>
        <authorList>
            <person name="Zhang R.-G."/>
        </authorList>
    </citation>
    <scope>NUCLEOTIDE SEQUENCE [LARGE SCALE GENOMIC DNA]</scope>
    <source>
        <strain evidence="5">FAFU-HL-1</strain>
        <tissue evidence="5">Leaf</tissue>
    </source>
</reference>
<keyword evidence="6" id="KW-1185">Reference proteome</keyword>
<dbReference type="SUPFAM" id="SSF101148">
    <property type="entry name" value="Plant invertase/pectin methylesterase inhibitor"/>
    <property type="match status" value="1"/>
</dbReference>
<dbReference type="NCBIfam" id="TIGR01614">
    <property type="entry name" value="PME_inhib"/>
    <property type="match status" value="1"/>
</dbReference>
<evidence type="ECO:0000259" key="4">
    <source>
        <dbReference type="SMART" id="SM00856"/>
    </source>
</evidence>
<name>A0A835JP78_9ROSI</name>
<keyword evidence="1" id="KW-0732">Signal</keyword>
<dbReference type="Proteomes" id="UP000657918">
    <property type="component" value="Chromosome 11"/>
</dbReference>
<evidence type="ECO:0000313" key="6">
    <source>
        <dbReference type="Proteomes" id="UP000657918"/>
    </source>
</evidence>
<dbReference type="Gene3D" id="1.20.140.40">
    <property type="entry name" value="Invertase/pectin methylesterase inhibitor family protein"/>
    <property type="match status" value="1"/>
</dbReference>
<dbReference type="AlphaFoldDB" id="A0A835JP78"/>
<dbReference type="EMBL" id="JADGMS010000011">
    <property type="protein sequence ID" value="KAF9672766.1"/>
    <property type="molecule type" value="Genomic_DNA"/>
</dbReference>
<organism evidence="5 6">
    <name type="scientific">Salix dunnii</name>
    <dbReference type="NCBI Taxonomy" id="1413687"/>
    <lineage>
        <taxon>Eukaryota</taxon>
        <taxon>Viridiplantae</taxon>
        <taxon>Streptophyta</taxon>
        <taxon>Embryophyta</taxon>
        <taxon>Tracheophyta</taxon>
        <taxon>Spermatophyta</taxon>
        <taxon>Magnoliopsida</taxon>
        <taxon>eudicotyledons</taxon>
        <taxon>Gunneridae</taxon>
        <taxon>Pentapetalae</taxon>
        <taxon>rosids</taxon>
        <taxon>fabids</taxon>
        <taxon>Malpighiales</taxon>
        <taxon>Salicaceae</taxon>
        <taxon>Saliceae</taxon>
        <taxon>Salix</taxon>
    </lineage>
</organism>
<dbReference type="Pfam" id="PF04043">
    <property type="entry name" value="PMEI"/>
    <property type="match status" value="1"/>
</dbReference>
<protein>
    <recommendedName>
        <fullName evidence="4">Pectinesterase inhibitor domain-containing protein</fullName>
    </recommendedName>
</protein>
<dbReference type="InterPro" id="IPR052421">
    <property type="entry name" value="PCW_Enzyme_Inhibitor"/>
</dbReference>
<accession>A0A835JP78</accession>
<sequence>MLFRKLDIFVGVESNLMSTIYLDHCIRYSSYARNEQPGSYHEKEKGTVLHTSNMDSCGLLALTLSLFALSYQFLVIKSDEALIQNLCHKTPEPVLCADCLHLDPSSKDADGRGLALITVRCAESDAEQVYNFTFNLWQKTPKSNVALYNTLDTCSIQFLVAHDSFRGATVALEKGVLNWRGAAMDQLASQVSPYLNRCLDLFTKQPQLPLPNTILIGTDAVNQGIAISMGILKNIPDKLTLS</sequence>
<dbReference type="SMART" id="SM00856">
    <property type="entry name" value="PMEI"/>
    <property type="match status" value="1"/>
</dbReference>
<keyword evidence="2" id="KW-1015">Disulfide bond</keyword>
<dbReference type="PANTHER" id="PTHR36710:SF12">
    <property type="entry name" value="CELL WALL _ VACUOLAR INHIBITOR OF FRUCTOSIDASE 2-LIKE"/>
    <property type="match status" value="1"/>
</dbReference>
<comment type="similarity">
    <text evidence="3">Belongs to the PMEI family.</text>
</comment>
<proteinExistence type="inferred from homology"/>